<keyword evidence="1" id="KW-0472">Membrane</keyword>
<name>A0A2H0QTB0_9BACT</name>
<evidence type="ECO:0000256" key="1">
    <source>
        <dbReference type="SAM" id="Phobius"/>
    </source>
</evidence>
<keyword evidence="1" id="KW-1133">Transmembrane helix</keyword>
<organism evidence="2 3">
    <name type="scientific">Candidatus Zambryskibacteria bacterium CG10_big_fil_rev_8_21_14_0_10_42_12</name>
    <dbReference type="NCBI Taxonomy" id="1975115"/>
    <lineage>
        <taxon>Bacteria</taxon>
        <taxon>Candidatus Zambryskiibacteriota</taxon>
    </lineage>
</organism>
<protein>
    <submittedName>
        <fullName evidence="2">Uncharacterized protein</fullName>
    </submittedName>
</protein>
<proteinExistence type="predicted"/>
<evidence type="ECO:0000313" key="3">
    <source>
        <dbReference type="Proteomes" id="UP000231333"/>
    </source>
</evidence>
<feature type="transmembrane region" description="Helical" evidence="1">
    <location>
        <begin position="7"/>
        <end position="29"/>
    </location>
</feature>
<accession>A0A2H0QTB0</accession>
<sequence length="136" mass="15540">MSRRQQIFAVVLLAIFMGLLIGFIGYKLIPNKNASEEVKEPAINLNDLSDEERLQLRKDNAEEVKKKYSDLETLSLEERKATVKEVEERLGIDNNSNVLSSESYQEGWGTVSQSDKEEIEIRKQRVKDVKAKLGIN</sequence>
<dbReference type="Proteomes" id="UP000231333">
    <property type="component" value="Unassembled WGS sequence"/>
</dbReference>
<dbReference type="EMBL" id="PCXL01000019">
    <property type="protein sequence ID" value="PIR37549.1"/>
    <property type="molecule type" value="Genomic_DNA"/>
</dbReference>
<reference evidence="2 3" key="1">
    <citation type="submission" date="2017-09" db="EMBL/GenBank/DDBJ databases">
        <title>Depth-based differentiation of microbial function through sediment-hosted aquifers and enrichment of novel symbionts in the deep terrestrial subsurface.</title>
        <authorList>
            <person name="Probst A.J."/>
            <person name="Ladd B."/>
            <person name="Jarett J.K."/>
            <person name="Geller-Mcgrath D.E."/>
            <person name="Sieber C.M."/>
            <person name="Emerson J.B."/>
            <person name="Anantharaman K."/>
            <person name="Thomas B.C."/>
            <person name="Malmstrom R."/>
            <person name="Stieglmeier M."/>
            <person name="Klingl A."/>
            <person name="Woyke T."/>
            <person name="Ryan C.M."/>
            <person name="Banfield J.F."/>
        </authorList>
    </citation>
    <scope>NUCLEOTIDE SEQUENCE [LARGE SCALE GENOMIC DNA]</scope>
    <source>
        <strain evidence="2">CG10_big_fil_rev_8_21_14_0_10_42_12</strain>
    </source>
</reference>
<evidence type="ECO:0000313" key="2">
    <source>
        <dbReference type="EMBL" id="PIR37549.1"/>
    </source>
</evidence>
<dbReference type="AlphaFoldDB" id="A0A2H0QTB0"/>
<gene>
    <name evidence="2" type="ORF">COV34_03085</name>
</gene>
<keyword evidence="1" id="KW-0812">Transmembrane</keyword>
<comment type="caution">
    <text evidence="2">The sequence shown here is derived from an EMBL/GenBank/DDBJ whole genome shotgun (WGS) entry which is preliminary data.</text>
</comment>